<feature type="compositionally biased region" description="Low complexity" evidence="2">
    <location>
        <begin position="462"/>
        <end position="479"/>
    </location>
</feature>
<feature type="region of interest" description="Disordered" evidence="2">
    <location>
        <begin position="333"/>
        <end position="368"/>
    </location>
</feature>
<feature type="compositionally biased region" description="Low complexity" evidence="2">
    <location>
        <begin position="542"/>
        <end position="560"/>
    </location>
</feature>
<accession>A0AAW1L9D8</accession>
<evidence type="ECO:0000313" key="4">
    <source>
        <dbReference type="Proteomes" id="UP001458880"/>
    </source>
</evidence>
<dbReference type="AlphaFoldDB" id="A0AAW1L9D8"/>
<keyword evidence="1" id="KW-0175">Coiled coil</keyword>
<evidence type="ECO:0000256" key="2">
    <source>
        <dbReference type="SAM" id="MobiDB-lite"/>
    </source>
</evidence>
<feature type="region of interest" description="Disordered" evidence="2">
    <location>
        <begin position="440"/>
        <end position="480"/>
    </location>
</feature>
<reference evidence="3 4" key="1">
    <citation type="journal article" date="2024" name="BMC Genomics">
        <title>De novo assembly and annotation of Popillia japonica's genome with initial clues to its potential as an invasive pest.</title>
        <authorList>
            <person name="Cucini C."/>
            <person name="Boschi S."/>
            <person name="Funari R."/>
            <person name="Cardaioli E."/>
            <person name="Iannotti N."/>
            <person name="Marturano G."/>
            <person name="Paoli F."/>
            <person name="Bruttini M."/>
            <person name="Carapelli A."/>
            <person name="Frati F."/>
            <person name="Nardi F."/>
        </authorList>
    </citation>
    <scope>NUCLEOTIDE SEQUENCE [LARGE SCALE GENOMIC DNA]</scope>
    <source>
        <strain evidence="3">DMR45628</strain>
    </source>
</reference>
<keyword evidence="4" id="KW-1185">Reference proteome</keyword>
<organism evidence="3 4">
    <name type="scientific">Popillia japonica</name>
    <name type="common">Japanese beetle</name>
    <dbReference type="NCBI Taxonomy" id="7064"/>
    <lineage>
        <taxon>Eukaryota</taxon>
        <taxon>Metazoa</taxon>
        <taxon>Ecdysozoa</taxon>
        <taxon>Arthropoda</taxon>
        <taxon>Hexapoda</taxon>
        <taxon>Insecta</taxon>
        <taxon>Pterygota</taxon>
        <taxon>Neoptera</taxon>
        <taxon>Endopterygota</taxon>
        <taxon>Coleoptera</taxon>
        <taxon>Polyphaga</taxon>
        <taxon>Scarabaeiformia</taxon>
        <taxon>Scarabaeidae</taxon>
        <taxon>Rutelinae</taxon>
        <taxon>Popillia</taxon>
    </lineage>
</organism>
<sequence>MQDDWRQEIEEVLLDLRRKEKELRCREEDLYKAQLQHRMHEEKLRKREQELQAREIDLLERELHFMIKQQAPTPKKRKGKFRSARLKDKLKKEPGSIISSPSDFQHKITVQPLDQRMTSPNSPPGSPAIPRLQAIALSADVVKGKTWGPSTCHQRERSQIPMLRSNPRPGGISSISAPNLVRPRLTLSRPSHDIDFVPPEDWGPEYPIPGTVRHNVPIPTIYNVDGLKTKPKLGIVEFVLYNIAAMLAGVASGYDVRLSNVSPVHPRLQPHRPDPGDIQPWRGDSYDYEYSSSSGFSHNTYHGPIKHYRPLLAGSQLITVPQQFDNVTINSQLSTTDSPQHIPLATPNPSPRRKSSSTSNDGSELYAPYDRGTTIYIPGDYCQNDSGAHILGCCIRPENNYRSEATMGIAYQQDYGPYGSDYSTLYGYSTDYAYDNLSSSISSQSGSRTPQRMSISTHRRTPSNVSNTSSITTSGSNVNPTFRLEDEGIYHYSIRRHVDEYSRQNSNESNFERPSTLETTGFTKLRSSLKRNNNYQPGNSGGNTPTNPTPPDSLTSDDSSYVSAKESNCSSISRVRFSPVLMDLNHHQSSQDSAVNLPARRPRQRPSLVDMEKVSCVRRKMCAKRQLAGSFYFALECCL</sequence>
<evidence type="ECO:0000313" key="3">
    <source>
        <dbReference type="EMBL" id="KAK9730284.1"/>
    </source>
</evidence>
<feature type="compositionally biased region" description="Polar residues" evidence="2">
    <location>
        <begin position="503"/>
        <end position="536"/>
    </location>
</feature>
<proteinExistence type="predicted"/>
<dbReference type="Proteomes" id="UP001458880">
    <property type="component" value="Unassembled WGS sequence"/>
</dbReference>
<comment type="caution">
    <text evidence="3">The sequence shown here is derived from an EMBL/GenBank/DDBJ whole genome shotgun (WGS) entry which is preliminary data.</text>
</comment>
<feature type="coiled-coil region" evidence="1">
    <location>
        <begin position="2"/>
        <end position="52"/>
    </location>
</feature>
<name>A0AAW1L9D8_POPJA</name>
<protein>
    <submittedName>
        <fullName evidence="3">Uncharacterized protein</fullName>
    </submittedName>
</protein>
<gene>
    <name evidence="3" type="ORF">QE152_g15352</name>
</gene>
<dbReference type="EMBL" id="JASPKY010000149">
    <property type="protein sequence ID" value="KAK9730284.1"/>
    <property type="molecule type" value="Genomic_DNA"/>
</dbReference>
<feature type="region of interest" description="Disordered" evidence="2">
    <location>
        <begin position="501"/>
        <end position="567"/>
    </location>
</feature>
<evidence type="ECO:0000256" key="1">
    <source>
        <dbReference type="SAM" id="Coils"/>
    </source>
</evidence>